<accession>A0A1H5SIX5</accession>
<dbReference type="NCBIfam" id="NF033212">
    <property type="entry name" value="SapB_AmfS_lanti"/>
    <property type="match status" value="1"/>
</dbReference>
<proteinExistence type="predicted"/>
<evidence type="ECO:0008006" key="3">
    <source>
        <dbReference type="Google" id="ProtNLM"/>
    </source>
</evidence>
<sequence>MALLDLQDMEPIEHGHGGGEPASSLSLLSCVSSVSLLICL</sequence>
<dbReference type="RefSeq" id="WP_160144957.1">
    <property type="nucleotide sequence ID" value="NZ_FNVU01000001.1"/>
</dbReference>
<dbReference type="InterPro" id="IPR045825">
    <property type="entry name" value="RamS"/>
</dbReference>
<keyword evidence="2" id="KW-1185">Reference proteome</keyword>
<reference evidence="1 2" key="1">
    <citation type="submission" date="2016-10" db="EMBL/GenBank/DDBJ databases">
        <authorList>
            <person name="de Groot N.N."/>
        </authorList>
    </citation>
    <scope>NUCLEOTIDE SEQUENCE [LARGE SCALE GENOMIC DNA]</scope>
    <source>
        <strain evidence="1 2">CGMCC 4.2023</strain>
    </source>
</reference>
<evidence type="ECO:0000313" key="2">
    <source>
        <dbReference type="Proteomes" id="UP000236754"/>
    </source>
</evidence>
<gene>
    <name evidence="1" type="ORF">SAMN05216223_101151</name>
</gene>
<protein>
    <recommendedName>
        <fullName evidence="3">SapB/AmfS family lantipeptide</fullName>
    </recommendedName>
</protein>
<name>A0A1H5SIX5_9ACTN</name>
<dbReference type="AlphaFoldDB" id="A0A1H5SIX5"/>
<organism evidence="1 2">
    <name type="scientific">Actinacidiphila yanglinensis</name>
    <dbReference type="NCBI Taxonomy" id="310779"/>
    <lineage>
        <taxon>Bacteria</taxon>
        <taxon>Bacillati</taxon>
        <taxon>Actinomycetota</taxon>
        <taxon>Actinomycetes</taxon>
        <taxon>Kitasatosporales</taxon>
        <taxon>Streptomycetaceae</taxon>
        <taxon>Actinacidiphila</taxon>
    </lineage>
</organism>
<evidence type="ECO:0000313" key="1">
    <source>
        <dbReference type="EMBL" id="SEF50556.1"/>
    </source>
</evidence>
<dbReference type="Pfam" id="PF19402">
    <property type="entry name" value="RamS"/>
    <property type="match status" value="1"/>
</dbReference>
<dbReference type="Proteomes" id="UP000236754">
    <property type="component" value="Unassembled WGS sequence"/>
</dbReference>
<dbReference type="EMBL" id="FNVU01000001">
    <property type="protein sequence ID" value="SEF50556.1"/>
    <property type="molecule type" value="Genomic_DNA"/>
</dbReference>